<dbReference type="InterPro" id="IPR011545">
    <property type="entry name" value="DEAD/DEAH_box_helicase_dom"/>
</dbReference>
<dbReference type="GO" id="GO:0005524">
    <property type="term" value="F:ATP binding"/>
    <property type="evidence" value="ECO:0007669"/>
    <property type="project" value="UniProtKB-KW"/>
</dbReference>
<dbReference type="InterPro" id="IPR027417">
    <property type="entry name" value="P-loop_NTPase"/>
</dbReference>
<dbReference type="PROSITE" id="PS51194">
    <property type="entry name" value="HELICASE_CTER"/>
    <property type="match status" value="1"/>
</dbReference>
<dbReference type="GO" id="GO:0003724">
    <property type="term" value="F:RNA helicase activity"/>
    <property type="evidence" value="ECO:0007669"/>
    <property type="project" value="UniProtKB-EC"/>
</dbReference>
<dbReference type="SMART" id="SM00487">
    <property type="entry name" value="DEXDc"/>
    <property type="match status" value="1"/>
</dbReference>
<dbReference type="SMART" id="SM00490">
    <property type="entry name" value="HELICc"/>
    <property type="match status" value="1"/>
</dbReference>
<feature type="region of interest" description="Disordered" evidence="5">
    <location>
        <begin position="821"/>
        <end position="843"/>
    </location>
</feature>
<dbReference type="Gene3D" id="3.40.50.300">
    <property type="entry name" value="P-loop containing nucleotide triphosphate hydrolases"/>
    <property type="match status" value="2"/>
</dbReference>
<dbReference type="NCBIfam" id="TIGR01970">
    <property type="entry name" value="DEAH_box_HrpB"/>
    <property type="match status" value="1"/>
</dbReference>
<comment type="caution">
    <text evidence="8">The sequence shown here is derived from an EMBL/GenBank/DDBJ whole genome shotgun (WGS) entry which is preliminary data.</text>
</comment>
<evidence type="ECO:0000256" key="3">
    <source>
        <dbReference type="ARBA" id="ARBA00022806"/>
    </source>
</evidence>
<keyword evidence="3 8" id="KW-0347">Helicase</keyword>
<dbReference type="InterPro" id="IPR048333">
    <property type="entry name" value="HA2_WH"/>
</dbReference>
<dbReference type="EC" id="3.6.4.13" evidence="8"/>
<dbReference type="PANTHER" id="PTHR43519">
    <property type="entry name" value="ATP-DEPENDENT RNA HELICASE HRPB"/>
    <property type="match status" value="1"/>
</dbReference>
<dbReference type="AlphaFoldDB" id="A0A5C5Z326"/>
<dbReference type="Pfam" id="PF00270">
    <property type="entry name" value="DEAD"/>
    <property type="match status" value="1"/>
</dbReference>
<dbReference type="EMBL" id="SJPJ01000001">
    <property type="protein sequence ID" value="TWT81789.1"/>
    <property type="molecule type" value="Genomic_DNA"/>
</dbReference>
<dbReference type="GO" id="GO:0016787">
    <property type="term" value="F:hydrolase activity"/>
    <property type="evidence" value="ECO:0007669"/>
    <property type="project" value="UniProtKB-KW"/>
</dbReference>
<dbReference type="Pfam" id="PF04408">
    <property type="entry name" value="WHD_HA2"/>
    <property type="match status" value="1"/>
</dbReference>
<dbReference type="Gene3D" id="1.20.120.1080">
    <property type="match status" value="1"/>
</dbReference>
<name>A0A5C5Z326_9BACT</name>
<evidence type="ECO:0000256" key="1">
    <source>
        <dbReference type="ARBA" id="ARBA00022741"/>
    </source>
</evidence>
<keyword evidence="1" id="KW-0547">Nucleotide-binding</keyword>
<dbReference type="InterPro" id="IPR001650">
    <property type="entry name" value="Helicase_C-like"/>
</dbReference>
<protein>
    <submittedName>
        <fullName evidence="8">ATP-dependent RNA helicase HrpB</fullName>
        <ecNumber evidence="8">3.6.4.13</ecNumber>
    </submittedName>
</protein>
<feature type="domain" description="Helicase ATP-binding" evidence="6">
    <location>
        <begin position="28"/>
        <end position="192"/>
    </location>
</feature>
<dbReference type="InterPro" id="IPR007502">
    <property type="entry name" value="Helicase-assoc_dom"/>
</dbReference>
<dbReference type="InterPro" id="IPR010225">
    <property type="entry name" value="HrpB"/>
</dbReference>
<keyword evidence="4" id="KW-0067">ATP-binding</keyword>
<keyword evidence="2 8" id="KW-0378">Hydrolase</keyword>
<dbReference type="GO" id="GO:0003676">
    <property type="term" value="F:nucleic acid binding"/>
    <property type="evidence" value="ECO:0007669"/>
    <property type="project" value="InterPro"/>
</dbReference>
<dbReference type="CDD" id="cd18791">
    <property type="entry name" value="SF2_C_RHA"/>
    <property type="match status" value="1"/>
</dbReference>
<sequence length="843" mass="93543">MQWGLGLHSVNPIDTHDLPVADCLPAILEGVSASKPVVLKAPPGAGKTTLVPLALMQSGAAIEGQILLIQPRRLAARAAAIRLSEIVGSPLGQTVGYHVRFDRRACADTQILVLTTGMLLRRLTDDPLLESVGCVILDEFHERSLELDLSLGMIERVRTTLRPELKLVVMSATLDAEPLVKFFAQSDLAAVAVESQGREYPVDVQYAPSLAQQPIDERVIDVLPRILRQTRGHVLVFLPGVGEIRRVHRAIERHAFASECLVCELYGEMSSSDQDAVVRVSNKRKVILSTNVAETSVTIPGVTAVIDSGMARVMTFRPQVGMPRLTLQPISQASAEQRAGRAGRTEPGICVRLWPQAAHRSRRENDCPEIEQADFSSAALLLAAWGERDTFAFPWLTPPSRQSVEQAARLLLRMDAINEGVYLTSIGKRMSKLPLHPRIARFMIAAEDSNVPMQDAAIAAALLSERSPLANRSATRDLIDQIDAMKRFIDGDKRGDLLVSAAKQVSRVAKQLLRTMRKKDTGKATPTALSKAFLAAYPDRVTKRREASSGKGVMVGGRGVEFQGQNGVSDLCVCMDVDDKGTDAIARIALPIEPSWLCEHLMKRADQHVYDPSREAVIARRREYYDDLLLNESPIQCEPSEAVAALLYEAIYPKRMELIGAANREAFEFFVRSNLLARWMPDLDLPRLDDEAADQVLRDFCQTRTSINQLRSAPWLAIFKSKFDYGQLQQFERFAPQRLTVPSGNSIRIEYSDSSPPSIAVRIQELFGWTRTPTIAGGKVAIQLHLLGPNHRPQQITDDLESFWKNTYVSVRKDLRRRYPKHHWPEDPLSAKATHNGLKPKGP</sequence>
<dbReference type="Pfam" id="PF00271">
    <property type="entry name" value="Helicase_C"/>
    <property type="match status" value="1"/>
</dbReference>
<gene>
    <name evidence="8" type="primary">hrpB_2</name>
    <name evidence="8" type="ORF">CA13_32420</name>
</gene>
<dbReference type="Pfam" id="PF08482">
    <property type="entry name" value="HrpB_C"/>
    <property type="match status" value="1"/>
</dbReference>
<feature type="domain" description="Helicase C-terminal" evidence="7">
    <location>
        <begin position="214"/>
        <end position="386"/>
    </location>
</feature>
<proteinExistence type="predicted"/>
<dbReference type="SMART" id="SM00847">
    <property type="entry name" value="HA2"/>
    <property type="match status" value="1"/>
</dbReference>
<keyword evidence="9" id="KW-1185">Reference proteome</keyword>
<dbReference type="PIRSF" id="PIRSF005496">
    <property type="entry name" value="ATP_hel_hrpB"/>
    <property type="match status" value="1"/>
</dbReference>
<dbReference type="InterPro" id="IPR014001">
    <property type="entry name" value="Helicase_ATP-bd"/>
</dbReference>
<evidence type="ECO:0000259" key="6">
    <source>
        <dbReference type="PROSITE" id="PS51192"/>
    </source>
</evidence>
<organism evidence="8 9">
    <name type="scientific">Novipirellula herctigrandis</name>
    <dbReference type="NCBI Taxonomy" id="2527986"/>
    <lineage>
        <taxon>Bacteria</taxon>
        <taxon>Pseudomonadati</taxon>
        <taxon>Planctomycetota</taxon>
        <taxon>Planctomycetia</taxon>
        <taxon>Pirellulales</taxon>
        <taxon>Pirellulaceae</taxon>
        <taxon>Novipirellula</taxon>
    </lineage>
</organism>
<evidence type="ECO:0000256" key="5">
    <source>
        <dbReference type="SAM" id="MobiDB-lite"/>
    </source>
</evidence>
<evidence type="ECO:0000259" key="7">
    <source>
        <dbReference type="PROSITE" id="PS51194"/>
    </source>
</evidence>
<dbReference type="PROSITE" id="PS51192">
    <property type="entry name" value="HELICASE_ATP_BIND_1"/>
    <property type="match status" value="1"/>
</dbReference>
<dbReference type="PANTHER" id="PTHR43519:SF1">
    <property type="entry name" value="ATP-DEPENDENT RNA HELICASE HRPB"/>
    <property type="match status" value="1"/>
</dbReference>
<dbReference type="CDD" id="cd17990">
    <property type="entry name" value="DEXHc_HrpB"/>
    <property type="match status" value="1"/>
</dbReference>
<evidence type="ECO:0000313" key="8">
    <source>
        <dbReference type="EMBL" id="TWT81789.1"/>
    </source>
</evidence>
<evidence type="ECO:0000256" key="2">
    <source>
        <dbReference type="ARBA" id="ARBA00022801"/>
    </source>
</evidence>
<dbReference type="SUPFAM" id="SSF52540">
    <property type="entry name" value="P-loop containing nucleoside triphosphate hydrolases"/>
    <property type="match status" value="1"/>
</dbReference>
<evidence type="ECO:0000256" key="4">
    <source>
        <dbReference type="ARBA" id="ARBA00022840"/>
    </source>
</evidence>
<reference evidence="8 9" key="1">
    <citation type="submission" date="2019-02" db="EMBL/GenBank/DDBJ databases">
        <title>Deep-cultivation of Planctomycetes and their phenomic and genomic characterization uncovers novel biology.</title>
        <authorList>
            <person name="Wiegand S."/>
            <person name="Jogler M."/>
            <person name="Boedeker C."/>
            <person name="Pinto D."/>
            <person name="Vollmers J."/>
            <person name="Rivas-Marin E."/>
            <person name="Kohn T."/>
            <person name="Peeters S.H."/>
            <person name="Heuer A."/>
            <person name="Rast P."/>
            <person name="Oberbeckmann S."/>
            <person name="Bunk B."/>
            <person name="Jeske O."/>
            <person name="Meyerdierks A."/>
            <person name="Storesund J.E."/>
            <person name="Kallscheuer N."/>
            <person name="Luecker S."/>
            <person name="Lage O.M."/>
            <person name="Pohl T."/>
            <person name="Merkel B.J."/>
            <person name="Hornburger P."/>
            <person name="Mueller R.-W."/>
            <person name="Bruemmer F."/>
            <person name="Labrenz M."/>
            <person name="Spormann A.M."/>
            <person name="Op Den Camp H."/>
            <person name="Overmann J."/>
            <person name="Amann R."/>
            <person name="Jetten M.S.M."/>
            <person name="Mascher T."/>
            <person name="Medema M.H."/>
            <person name="Devos D.P."/>
            <person name="Kaster A.-K."/>
            <person name="Ovreas L."/>
            <person name="Rohde M."/>
            <person name="Galperin M.Y."/>
            <person name="Jogler C."/>
        </authorList>
    </citation>
    <scope>NUCLEOTIDE SEQUENCE [LARGE SCALE GENOMIC DNA]</scope>
    <source>
        <strain evidence="8 9">CA13</strain>
    </source>
</reference>
<dbReference type="InterPro" id="IPR049614">
    <property type="entry name" value="HrpB_DEXH"/>
</dbReference>
<dbReference type="Proteomes" id="UP000315010">
    <property type="component" value="Unassembled WGS sequence"/>
</dbReference>
<dbReference type="InterPro" id="IPR013689">
    <property type="entry name" value="RNA_helicase_ATP-dep_HrpB_C"/>
</dbReference>
<accession>A0A5C5Z326</accession>
<evidence type="ECO:0000313" key="9">
    <source>
        <dbReference type="Proteomes" id="UP000315010"/>
    </source>
</evidence>